<name>A0A1H3US73_9ACTN</name>
<keyword evidence="2" id="KW-1185">Reference proteome</keyword>
<organism evidence="1 2">
    <name type="scientific">Asanoa ishikariensis</name>
    <dbReference type="NCBI Taxonomy" id="137265"/>
    <lineage>
        <taxon>Bacteria</taxon>
        <taxon>Bacillati</taxon>
        <taxon>Actinomycetota</taxon>
        <taxon>Actinomycetes</taxon>
        <taxon>Micromonosporales</taxon>
        <taxon>Micromonosporaceae</taxon>
        <taxon>Asanoa</taxon>
    </lineage>
</organism>
<evidence type="ECO:0000313" key="2">
    <source>
        <dbReference type="Proteomes" id="UP000199632"/>
    </source>
</evidence>
<reference evidence="2" key="1">
    <citation type="submission" date="2016-10" db="EMBL/GenBank/DDBJ databases">
        <authorList>
            <person name="Varghese N."/>
            <person name="Submissions S."/>
        </authorList>
    </citation>
    <scope>NUCLEOTIDE SEQUENCE [LARGE SCALE GENOMIC DNA]</scope>
    <source>
        <strain evidence="2">DSM 44718</strain>
    </source>
</reference>
<dbReference type="Proteomes" id="UP000199632">
    <property type="component" value="Unassembled WGS sequence"/>
</dbReference>
<dbReference type="AlphaFoldDB" id="A0A1H3US73"/>
<sequence length="91" mass="9765">MLTESRVLLASMRSGRLDDGELQYGGQRGDARATGVDPGDDIVGHYVVDYQSEPDRPGTPAASISGRVYHDDVGLRARVQAVTDAHAVRRG</sequence>
<protein>
    <submittedName>
        <fullName evidence="1">Uncharacterized protein</fullName>
    </submittedName>
</protein>
<accession>A0A1H3US73</accession>
<evidence type="ECO:0000313" key="1">
    <source>
        <dbReference type="EMBL" id="SDZ64881.1"/>
    </source>
</evidence>
<proteinExistence type="predicted"/>
<gene>
    <name evidence="1" type="ORF">SAMN05421684_7862</name>
</gene>
<dbReference type="EMBL" id="FNQB01000005">
    <property type="protein sequence ID" value="SDZ64881.1"/>
    <property type="molecule type" value="Genomic_DNA"/>
</dbReference>